<accession>A0ABX5E9X4</accession>
<evidence type="ECO:0000313" key="1">
    <source>
        <dbReference type="EMBL" id="PRZ03550.1"/>
    </source>
</evidence>
<dbReference type="EMBL" id="PVTX01000013">
    <property type="protein sequence ID" value="PRZ03550.1"/>
    <property type="molecule type" value="Genomic_DNA"/>
</dbReference>
<reference evidence="1 2" key="1">
    <citation type="submission" date="2018-03" db="EMBL/GenBank/DDBJ databases">
        <title>Comparative analysis of microorganisms from saline springs in Andes Mountain Range, Colombia.</title>
        <authorList>
            <person name="Rubin E."/>
        </authorList>
    </citation>
    <scope>NUCLEOTIDE SEQUENCE [LARGE SCALE GENOMIC DNA]</scope>
    <source>
        <strain evidence="1 2">CG 23</strain>
    </source>
</reference>
<name>A0ABX5E9X4_9MICO</name>
<sequence length="115" mass="13190">MKVHESAGKHYKRDRLTDDVVLYAGVHALLREPLDDEDDPRRWLVLGVDPAGRVLELVILAFDSGDELVIHAMKARQQYLDWLRSTALRERTQELSRTLCGPGHPRWHRAAGRTV</sequence>
<dbReference type="RefSeq" id="WP_207767755.1">
    <property type="nucleotide sequence ID" value="NZ_PVTX01000013.1"/>
</dbReference>
<evidence type="ECO:0008006" key="3">
    <source>
        <dbReference type="Google" id="ProtNLM"/>
    </source>
</evidence>
<evidence type="ECO:0000313" key="2">
    <source>
        <dbReference type="Proteomes" id="UP000239895"/>
    </source>
</evidence>
<proteinExistence type="predicted"/>
<protein>
    <recommendedName>
        <fullName evidence="3">Toxin</fullName>
    </recommendedName>
</protein>
<gene>
    <name evidence="1" type="ORF">BCL65_11350</name>
</gene>
<comment type="caution">
    <text evidence="1">The sequence shown here is derived from an EMBL/GenBank/DDBJ whole genome shotgun (WGS) entry which is preliminary data.</text>
</comment>
<dbReference type="Proteomes" id="UP000239895">
    <property type="component" value="Unassembled WGS sequence"/>
</dbReference>
<keyword evidence="2" id="KW-1185">Reference proteome</keyword>
<organism evidence="1 2">
    <name type="scientific">Isoptericola halotolerans</name>
    <dbReference type="NCBI Taxonomy" id="300560"/>
    <lineage>
        <taxon>Bacteria</taxon>
        <taxon>Bacillati</taxon>
        <taxon>Actinomycetota</taxon>
        <taxon>Actinomycetes</taxon>
        <taxon>Micrococcales</taxon>
        <taxon>Promicromonosporaceae</taxon>
        <taxon>Isoptericola</taxon>
    </lineage>
</organism>